<dbReference type="CDD" id="cd06530">
    <property type="entry name" value="S26_SPase_I"/>
    <property type="match status" value="1"/>
</dbReference>
<reference evidence="7" key="1">
    <citation type="submission" date="2021-06" db="EMBL/GenBank/DDBJ databases">
        <title>Description of novel taxa of the family Lachnospiraceae.</title>
        <authorList>
            <person name="Chaplin A.V."/>
            <person name="Sokolova S.R."/>
            <person name="Pikina A.P."/>
            <person name="Korzhanova M."/>
            <person name="Belova V."/>
            <person name="Korostin D."/>
            <person name="Efimov B.A."/>
        </authorList>
    </citation>
    <scope>NUCLEOTIDE SEQUENCE</scope>
    <source>
        <strain evidence="7">ASD5720</strain>
    </source>
</reference>
<comment type="caution">
    <text evidence="7">The sequence shown here is derived from an EMBL/GenBank/DDBJ whole genome shotgun (WGS) entry which is preliminary data.</text>
</comment>
<evidence type="ECO:0000256" key="5">
    <source>
        <dbReference type="NCBIfam" id="TIGR02228"/>
    </source>
</evidence>
<dbReference type="EC" id="3.4.21.89" evidence="5"/>
<keyword evidence="8" id="KW-1185">Reference proteome</keyword>
<sequence>MQARTNKRTEKRMLPGILNGIGIVLMTGIILISLPLVLPKVFGYQIYGILTDSMEPEYSVGEAVFVKPVTPQEIKVGDAITFRLGTDSDLTATHRVVRIEEEKQQFITKGDANVSEDTTPVSYSRVVGKVVFGIPLLGRLSFYLHSYTGVIVCIAAFAVVLALWVAAEKLKSKESAK</sequence>
<dbReference type="NCBIfam" id="TIGR02228">
    <property type="entry name" value="sigpep_I_arch"/>
    <property type="match status" value="1"/>
</dbReference>
<organism evidence="7 8">
    <name type="scientific">Diplocloster agilis</name>
    <dbReference type="NCBI Taxonomy" id="2850323"/>
    <lineage>
        <taxon>Bacteria</taxon>
        <taxon>Bacillati</taxon>
        <taxon>Bacillota</taxon>
        <taxon>Clostridia</taxon>
        <taxon>Lachnospirales</taxon>
        <taxon>Lachnospiraceae</taxon>
        <taxon>Diplocloster</taxon>
    </lineage>
</organism>
<evidence type="ECO:0000256" key="2">
    <source>
        <dbReference type="ARBA" id="ARBA00022692"/>
    </source>
</evidence>
<evidence type="ECO:0000256" key="1">
    <source>
        <dbReference type="ARBA" id="ARBA00004370"/>
    </source>
</evidence>
<dbReference type="GO" id="GO:0004252">
    <property type="term" value="F:serine-type endopeptidase activity"/>
    <property type="evidence" value="ECO:0007669"/>
    <property type="project" value="UniProtKB-UniRule"/>
</dbReference>
<dbReference type="Proteomes" id="UP000712157">
    <property type="component" value="Unassembled WGS sequence"/>
</dbReference>
<keyword evidence="7" id="KW-0378">Hydrolase</keyword>
<evidence type="ECO:0000256" key="4">
    <source>
        <dbReference type="ARBA" id="ARBA00023136"/>
    </source>
</evidence>
<dbReference type="SUPFAM" id="SSF51306">
    <property type="entry name" value="LexA/Signal peptidase"/>
    <property type="match status" value="1"/>
</dbReference>
<dbReference type="GO" id="GO:0016020">
    <property type="term" value="C:membrane"/>
    <property type="evidence" value="ECO:0007669"/>
    <property type="project" value="UniProtKB-SubCell"/>
</dbReference>
<name>A0A949K6W0_9FIRM</name>
<evidence type="ECO:0000256" key="6">
    <source>
        <dbReference type="SAM" id="Phobius"/>
    </source>
</evidence>
<dbReference type="RefSeq" id="WP_238721951.1">
    <property type="nucleotide sequence ID" value="NZ_JAHQCW010000020.1"/>
</dbReference>
<dbReference type="PANTHER" id="PTHR10806">
    <property type="entry name" value="SIGNAL PEPTIDASE COMPLEX CATALYTIC SUBUNIT SEC11"/>
    <property type="match status" value="1"/>
</dbReference>
<dbReference type="PANTHER" id="PTHR10806:SF6">
    <property type="entry name" value="SIGNAL PEPTIDASE COMPLEX CATALYTIC SUBUNIT SEC11"/>
    <property type="match status" value="1"/>
</dbReference>
<feature type="transmembrane region" description="Helical" evidence="6">
    <location>
        <begin position="142"/>
        <end position="167"/>
    </location>
</feature>
<dbReference type="EMBL" id="JAHQCW010000020">
    <property type="protein sequence ID" value="MBU9737383.1"/>
    <property type="molecule type" value="Genomic_DNA"/>
</dbReference>
<evidence type="ECO:0000256" key="3">
    <source>
        <dbReference type="ARBA" id="ARBA00022989"/>
    </source>
</evidence>
<evidence type="ECO:0000313" key="8">
    <source>
        <dbReference type="Proteomes" id="UP000712157"/>
    </source>
</evidence>
<keyword evidence="2 6" id="KW-0812">Transmembrane</keyword>
<dbReference type="InterPro" id="IPR036286">
    <property type="entry name" value="LexA/Signal_pep-like_sf"/>
</dbReference>
<keyword evidence="3 6" id="KW-1133">Transmembrane helix</keyword>
<proteinExistence type="predicted"/>
<comment type="subcellular location">
    <subcellularLocation>
        <location evidence="1">Membrane</location>
    </subcellularLocation>
</comment>
<accession>A0A949K6W0</accession>
<keyword evidence="4 6" id="KW-0472">Membrane</keyword>
<protein>
    <recommendedName>
        <fullName evidence="5">Signal peptidase I</fullName>
        <ecNumber evidence="5">3.4.21.89</ecNumber>
    </recommendedName>
</protein>
<dbReference type="GO" id="GO:0006465">
    <property type="term" value="P:signal peptide processing"/>
    <property type="evidence" value="ECO:0007669"/>
    <property type="project" value="UniProtKB-UniRule"/>
</dbReference>
<dbReference type="AlphaFoldDB" id="A0A949K6W0"/>
<dbReference type="InterPro" id="IPR019533">
    <property type="entry name" value="Peptidase_S26"/>
</dbReference>
<feature type="transmembrane region" description="Helical" evidence="6">
    <location>
        <begin position="16"/>
        <end position="38"/>
    </location>
</feature>
<dbReference type="Gene3D" id="2.10.109.10">
    <property type="entry name" value="Umud Fragment, subunit A"/>
    <property type="match status" value="1"/>
</dbReference>
<evidence type="ECO:0000313" key="7">
    <source>
        <dbReference type="EMBL" id="MBU9737383.1"/>
    </source>
</evidence>
<gene>
    <name evidence="7" type="ORF">KTH89_12605</name>
</gene>
<dbReference type="GO" id="GO:0009003">
    <property type="term" value="F:signal peptidase activity"/>
    <property type="evidence" value="ECO:0007669"/>
    <property type="project" value="UniProtKB-EC"/>
</dbReference>
<dbReference type="InterPro" id="IPR001733">
    <property type="entry name" value="Peptidase_S26B"/>
</dbReference>